<evidence type="ECO:0000256" key="9">
    <source>
        <dbReference type="ARBA" id="ARBA00022723"/>
    </source>
</evidence>
<dbReference type="InterPro" id="IPR003594">
    <property type="entry name" value="HATPase_dom"/>
</dbReference>
<dbReference type="EC" id="2.7.13.3" evidence="5"/>
<evidence type="ECO:0000256" key="15">
    <source>
        <dbReference type="ARBA" id="ARBA00022989"/>
    </source>
</evidence>
<evidence type="ECO:0000256" key="17">
    <source>
        <dbReference type="ARBA" id="ARBA00023012"/>
    </source>
</evidence>
<evidence type="ECO:0000256" key="20">
    <source>
        <dbReference type="ARBA" id="ARBA00023170"/>
    </source>
</evidence>
<feature type="transmembrane region" description="Helical" evidence="23">
    <location>
        <begin position="1059"/>
        <end position="1079"/>
    </location>
</feature>
<evidence type="ECO:0000256" key="18">
    <source>
        <dbReference type="ARBA" id="ARBA00023136"/>
    </source>
</evidence>
<evidence type="ECO:0000256" key="7">
    <source>
        <dbReference type="ARBA" id="ARBA00022679"/>
    </source>
</evidence>
<dbReference type="SUPFAM" id="SSF55874">
    <property type="entry name" value="ATPase domain of HSP90 chaperone/DNA topoisomerase II/histidine kinase"/>
    <property type="match status" value="1"/>
</dbReference>
<evidence type="ECO:0000256" key="11">
    <source>
        <dbReference type="ARBA" id="ARBA00022745"/>
    </source>
</evidence>
<dbReference type="InterPro" id="IPR001789">
    <property type="entry name" value="Sig_transdc_resp-reg_receiver"/>
</dbReference>
<evidence type="ECO:0000256" key="22">
    <source>
        <dbReference type="SAM" id="MobiDB-lite"/>
    </source>
</evidence>
<evidence type="ECO:0000256" key="14">
    <source>
        <dbReference type="ARBA" id="ARBA00022840"/>
    </source>
</evidence>
<dbReference type="FunFam" id="3.30.565.10:FF:000030">
    <property type="entry name" value="Ethylene receptor 1"/>
    <property type="match status" value="1"/>
</dbReference>
<comment type="subcellular location">
    <subcellularLocation>
        <location evidence="3">Endoplasmic reticulum membrane</location>
        <topology evidence="3">Multi-pass membrane protein</topology>
    </subcellularLocation>
</comment>
<name>A0A7I3ZYS3_PHYPA</name>
<dbReference type="Pfam" id="PF00072">
    <property type="entry name" value="Response_reg"/>
    <property type="match status" value="1"/>
</dbReference>
<dbReference type="Pfam" id="PF25335">
    <property type="entry name" value="GRDP_C"/>
    <property type="match status" value="1"/>
</dbReference>
<dbReference type="SMART" id="SM00448">
    <property type="entry name" value="REC"/>
    <property type="match status" value="1"/>
</dbReference>
<dbReference type="EnsemblPlants" id="Pp3c10_15350V3.2">
    <property type="protein sequence ID" value="Pp3c10_15350V3.2"/>
    <property type="gene ID" value="Pp3c10_15350"/>
</dbReference>
<dbReference type="Proteomes" id="UP000006727">
    <property type="component" value="Chromosome 10"/>
</dbReference>
<keyword evidence="16" id="KW-0186">Copper</keyword>
<dbReference type="InterPro" id="IPR003018">
    <property type="entry name" value="GAF"/>
</dbReference>
<dbReference type="GO" id="GO:0000155">
    <property type="term" value="F:phosphorelay sensor kinase activity"/>
    <property type="evidence" value="ECO:0007669"/>
    <property type="project" value="InterPro"/>
</dbReference>
<dbReference type="GO" id="GO:0005789">
    <property type="term" value="C:endoplasmic reticulum membrane"/>
    <property type="evidence" value="ECO:0007669"/>
    <property type="project" value="UniProtKB-SubCell"/>
</dbReference>
<dbReference type="InterPro" id="IPR036097">
    <property type="entry name" value="HisK_dim/P_sf"/>
</dbReference>
<keyword evidence="15 23" id="KW-1133">Transmembrane helix</keyword>
<evidence type="ECO:0000256" key="23">
    <source>
        <dbReference type="SAM" id="Phobius"/>
    </source>
</evidence>
<keyword evidence="20" id="KW-0675">Receptor</keyword>
<evidence type="ECO:0000256" key="1">
    <source>
        <dbReference type="ARBA" id="ARBA00000085"/>
    </source>
</evidence>
<dbReference type="PANTHER" id="PTHR24423">
    <property type="entry name" value="TWO-COMPONENT SENSOR HISTIDINE KINASE"/>
    <property type="match status" value="1"/>
</dbReference>
<dbReference type="GO" id="GO:0005783">
    <property type="term" value="C:endoplasmic reticulum"/>
    <property type="evidence" value="ECO:0000318"/>
    <property type="project" value="GO_Central"/>
</dbReference>
<evidence type="ECO:0000256" key="12">
    <source>
        <dbReference type="ARBA" id="ARBA00022777"/>
    </source>
</evidence>
<keyword evidence="19" id="KW-1015">Disulfide bond</keyword>
<dbReference type="CDD" id="cd16922">
    <property type="entry name" value="HATPase_EvgS-ArcB-TorS-like"/>
    <property type="match status" value="1"/>
</dbReference>
<dbReference type="InterPro" id="IPR004358">
    <property type="entry name" value="Sig_transdc_His_kin-like_C"/>
</dbReference>
<keyword evidence="13" id="KW-0256">Endoplasmic reticulum</keyword>
<evidence type="ECO:0000313" key="27">
    <source>
        <dbReference type="Proteomes" id="UP000006727"/>
    </source>
</evidence>
<dbReference type="GO" id="GO:0046872">
    <property type="term" value="F:metal ion binding"/>
    <property type="evidence" value="ECO:0007669"/>
    <property type="project" value="UniProtKB-KW"/>
</dbReference>
<organism evidence="26 27">
    <name type="scientific">Physcomitrium patens</name>
    <name type="common">Spreading-leaved earth moss</name>
    <name type="synonym">Physcomitrella patens</name>
    <dbReference type="NCBI Taxonomy" id="3218"/>
    <lineage>
        <taxon>Eukaryota</taxon>
        <taxon>Viridiplantae</taxon>
        <taxon>Streptophyta</taxon>
        <taxon>Embryophyta</taxon>
        <taxon>Bryophyta</taxon>
        <taxon>Bryophytina</taxon>
        <taxon>Bryopsida</taxon>
        <taxon>Funariidae</taxon>
        <taxon>Funariales</taxon>
        <taxon>Funariaceae</taxon>
        <taxon>Physcomitrium</taxon>
    </lineage>
</organism>
<evidence type="ECO:0000256" key="10">
    <source>
        <dbReference type="ARBA" id="ARBA00022741"/>
    </source>
</evidence>
<comment type="catalytic activity">
    <reaction evidence="1">
        <text>ATP + protein L-histidine = ADP + protein N-phospho-L-histidine.</text>
        <dbReference type="EC" id="2.7.13.3"/>
    </reaction>
</comment>
<dbReference type="InterPro" id="IPR009836">
    <property type="entry name" value="GRDP-like"/>
</dbReference>
<feature type="region of interest" description="Disordered" evidence="22">
    <location>
        <begin position="807"/>
        <end position="837"/>
    </location>
</feature>
<evidence type="ECO:0000313" key="26">
    <source>
        <dbReference type="EnsemblPlants" id="Pp3c10_15350V3.2"/>
    </source>
</evidence>
<comment type="cofactor">
    <cofactor evidence="2">
        <name>Cu cation</name>
        <dbReference type="ChEBI" id="CHEBI:23378"/>
    </cofactor>
</comment>
<reference evidence="26 27" key="1">
    <citation type="journal article" date="2008" name="Science">
        <title>The Physcomitrella genome reveals evolutionary insights into the conquest of land by plants.</title>
        <authorList>
            <person name="Rensing S."/>
            <person name="Lang D."/>
            <person name="Zimmer A."/>
            <person name="Terry A."/>
            <person name="Salamov A."/>
            <person name="Shapiro H."/>
            <person name="Nishiyama T."/>
            <person name="Perroud P.-F."/>
            <person name="Lindquist E."/>
            <person name="Kamisugi Y."/>
            <person name="Tanahashi T."/>
            <person name="Sakakibara K."/>
            <person name="Fujita T."/>
            <person name="Oishi K."/>
            <person name="Shin-I T."/>
            <person name="Kuroki Y."/>
            <person name="Toyoda A."/>
            <person name="Suzuki Y."/>
            <person name="Hashimoto A."/>
            <person name="Yamaguchi K."/>
            <person name="Sugano A."/>
            <person name="Kohara Y."/>
            <person name="Fujiyama A."/>
            <person name="Anterola A."/>
            <person name="Aoki S."/>
            <person name="Ashton N."/>
            <person name="Barbazuk W.B."/>
            <person name="Barker E."/>
            <person name="Bennetzen J."/>
            <person name="Bezanilla M."/>
            <person name="Blankenship R."/>
            <person name="Cho S.H."/>
            <person name="Dutcher S."/>
            <person name="Estelle M."/>
            <person name="Fawcett J.A."/>
            <person name="Gundlach H."/>
            <person name="Hanada K."/>
            <person name="Heyl A."/>
            <person name="Hicks K.A."/>
            <person name="Hugh J."/>
            <person name="Lohr M."/>
            <person name="Mayer K."/>
            <person name="Melkozernov A."/>
            <person name="Murata T."/>
            <person name="Nelson D."/>
            <person name="Pils B."/>
            <person name="Prigge M."/>
            <person name="Reiss B."/>
            <person name="Renner T."/>
            <person name="Rombauts S."/>
            <person name="Rushton P."/>
            <person name="Sanderfoot A."/>
            <person name="Schween G."/>
            <person name="Shiu S.-H."/>
            <person name="Stueber K."/>
            <person name="Theodoulou F.L."/>
            <person name="Tu H."/>
            <person name="Van de Peer Y."/>
            <person name="Verrier P.J."/>
            <person name="Waters E."/>
            <person name="Wood A."/>
            <person name="Yang L."/>
            <person name="Cove D."/>
            <person name="Cuming A."/>
            <person name="Hasebe M."/>
            <person name="Lucas S."/>
            <person name="Mishler D.B."/>
            <person name="Reski R."/>
            <person name="Grigoriev I."/>
            <person name="Quatrano R.S."/>
            <person name="Boore J.L."/>
        </authorList>
    </citation>
    <scope>NUCLEOTIDE SEQUENCE [LARGE SCALE GENOMIC DNA]</scope>
    <source>
        <strain evidence="26 27">cv. Gransden 2004</strain>
    </source>
</reference>
<feature type="transmembrane region" description="Helical" evidence="23">
    <location>
        <begin position="742"/>
        <end position="768"/>
    </location>
</feature>
<dbReference type="Gene3D" id="3.40.50.2300">
    <property type="match status" value="1"/>
</dbReference>
<feature type="region of interest" description="Disordered" evidence="22">
    <location>
        <begin position="1782"/>
        <end position="1818"/>
    </location>
</feature>
<dbReference type="Gene3D" id="3.30.450.40">
    <property type="match status" value="1"/>
</dbReference>
<dbReference type="InterPro" id="IPR003661">
    <property type="entry name" value="HisK_dim/P_dom"/>
</dbReference>
<dbReference type="CDD" id="cd00082">
    <property type="entry name" value="HisKA"/>
    <property type="match status" value="1"/>
</dbReference>
<evidence type="ECO:0000256" key="6">
    <source>
        <dbReference type="ARBA" id="ARBA00022553"/>
    </source>
</evidence>
<evidence type="ECO:0000256" key="5">
    <source>
        <dbReference type="ARBA" id="ARBA00012438"/>
    </source>
</evidence>
<dbReference type="GO" id="GO:0051740">
    <property type="term" value="F:ethylene binding"/>
    <property type="evidence" value="ECO:0000318"/>
    <property type="project" value="GO_Central"/>
</dbReference>
<dbReference type="SMART" id="SM00387">
    <property type="entry name" value="HATPase_c"/>
    <property type="match status" value="1"/>
</dbReference>
<evidence type="ECO:0000256" key="8">
    <source>
        <dbReference type="ARBA" id="ARBA00022692"/>
    </source>
</evidence>
<dbReference type="InParanoid" id="A0A7I3ZYS3"/>
<feature type="transmembrane region" description="Helical" evidence="23">
    <location>
        <begin position="1021"/>
        <end position="1047"/>
    </location>
</feature>
<dbReference type="SUPFAM" id="SSF55781">
    <property type="entry name" value="GAF domain-like"/>
    <property type="match status" value="1"/>
</dbReference>
<dbReference type="InterPro" id="IPR029016">
    <property type="entry name" value="GAF-like_dom_sf"/>
</dbReference>
<keyword evidence="17" id="KW-0902">Two-component regulatory system</keyword>
<accession>A0A7I3ZYS3</accession>
<dbReference type="PANTHER" id="PTHR24423:SF631">
    <property type="entry name" value="ETHYLENE RECEPTOR"/>
    <property type="match status" value="1"/>
</dbReference>
<dbReference type="InterPro" id="IPR058544">
    <property type="entry name" value="ETR1_N"/>
</dbReference>
<dbReference type="FunFam" id="1.10.287.130:FF:000004">
    <property type="entry name" value="Ethylene receptor 1"/>
    <property type="match status" value="1"/>
</dbReference>
<evidence type="ECO:0000259" key="24">
    <source>
        <dbReference type="PROSITE" id="PS50109"/>
    </source>
</evidence>
<evidence type="ECO:0000256" key="13">
    <source>
        <dbReference type="ARBA" id="ARBA00022824"/>
    </source>
</evidence>
<dbReference type="SUPFAM" id="SSF52172">
    <property type="entry name" value="CheY-like"/>
    <property type="match status" value="1"/>
</dbReference>
<dbReference type="Pfam" id="PF01590">
    <property type="entry name" value="GAF"/>
    <property type="match status" value="1"/>
</dbReference>
<dbReference type="PROSITE" id="PS50110">
    <property type="entry name" value="RESPONSE_REGULATORY"/>
    <property type="match status" value="1"/>
</dbReference>
<dbReference type="Pfam" id="PF07173">
    <property type="entry name" value="GRDP-like"/>
    <property type="match status" value="1"/>
</dbReference>
<feature type="domain" description="Histidine kinase" evidence="24">
    <location>
        <begin position="1368"/>
        <end position="1610"/>
    </location>
</feature>
<dbReference type="Pfam" id="PF25487">
    <property type="entry name" value="ETR1_N"/>
    <property type="match status" value="1"/>
</dbReference>
<feature type="compositionally biased region" description="Basic and acidic residues" evidence="22">
    <location>
        <begin position="1809"/>
        <end position="1818"/>
    </location>
</feature>
<keyword evidence="12" id="KW-0418">Kinase</keyword>
<dbReference type="PRINTS" id="PR00344">
    <property type="entry name" value="BCTRLSENSOR"/>
</dbReference>
<dbReference type="InterPro" id="IPR005467">
    <property type="entry name" value="His_kinase_dom"/>
</dbReference>
<dbReference type="Gramene" id="Pp3c10_15350V3.2">
    <property type="protein sequence ID" value="Pp3c10_15350V3.2"/>
    <property type="gene ID" value="Pp3c10_15350"/>
</dbReference>
<dbReference type="Pfam" id="PF00512">
    <property type="entry name" value="HisKA"/>
    <property type="match status" value="1"/>
</dbReference>
<dbReference type="SUPFAM" id="SSF47384">
    <property type="entry name" value="Homodimeric domain of signal transducing histidine kinase"/>
    <property type="match status" value="1"/>
</dbReference>
<feature type="transmembrane region" description="Helical" evidence="23">
    <location>
        <begin position="1091"/>
        <end position="1112"/>
    </location>
</feature>
<proteinExistence type="inferred from homology"/>
<dbReference type="InterPro" id="IPR036890">
    <property type="entry name" value="HATPase_C_sf"/>
</dbReference>
<dbReference type="EMBL" id="ABEU02000010">
    <property type="status" value="NOT_ANNOTATED_CDS"/>
    <property type="molecule type" value="Genomic_DNA"/>
</dbReference>
<evidence type="ECO:0000259" key="25">
    <source>
        <dbReference type="PROSITE" id="PS50110"/>
    </source>
</evidence>
<comment type="similarity">
    <text evidence="4">Belongs to the ethylene receptor family.</text>
</comment>
<feature type="compositionally biased region" description="Acidic residues" evidence="22">
    <location>
        <begin position="807"/>
        <end position="816"/>
    </location>
</feature>
<evidence type="ECO:0000256" key="21">
    <source>
        <dbReference type="PROSITE-ProRule" id="PRU00169"/>
    </source>
</evidence>
<feature type="domain" description="Response regulatory" evidence="25">
    <location>
        <begin position="1636"/>
        <end position="1756"/>
    </location>
</feature>
<dbReference type="SMART" id="SM00388">
    <property type="entry name" value="HisKA"/>
    <property type="match status" value="1"/>
</dbReference>
<keyword evidence="14" id="KW-0067">ATP-binding</keyword>
<dbReference type="PROSITE" id="PS50109">
    <property type="entry name" value="HIS_KIN"/>
    <property type="match status" value="1"/>
</dbReference>
<keyword evidence="18 23" id="KW-0472">Membrane</keyword>
<keyword evidence="6 21" id="KW-0597">Phosphoprotein</keyword>
<gene>
    <name evidence="26" type="primary">LOC112287836</name>
</gene>
<keyword evidence="9" id="KW-0479">Metal-binding</keyword>
<dbReference type="GO" id="GO:0038199">
    <property type="term" value="F:ethylene receptor activity"/>
    <property type="evidence" value="ECO:0000318"/>
    <property type="project" value="GO_Central"/>
</dbReference>
<evidence type="ECO:0000256" key="3">
    <source>
        <dbReference type="ARBA" id="ARBA00004477"/>
    </source>
</evidence>
<dbReference type="Pfam" id="PF02518">
    <property type="entry name" value="HATPase_c"/>
    <property type="match status" value="1"/>
</dbReference>
<evidence type="ECO:0000256" key="19">
    <source>
        <dbReference type="ARBA" id="ARBA00023157"/>
    </source>
</evidence>
<evidence type="ECO:0000256" key="4">
    <source>
        <dbReference type="ARBA" id="ARBA00009842"/>
    </source>
</evidence>
<reference evidence="26 27" key="2">
    <citation type="journal article" date="2018" name="Plant J.">
        <title>The Physcomitrella patens chromosome-scale assembly reveals moss genome structure and evolution.</title>
        <authorList>
            <person name="Lang D."/>
            <person name="Ullrich K.K."/>
            <person name="Murat F."/>
            <person name="Fuchs J."/>
            <person name="Jenkins J."/>
            <person name="Haas F.B."/>
            <person name="Piednoel M."/>
            <person name="Gundlach H."/>
            <person name="Van Bel M."/>
            <person name="Meyberg R."/>
            <person name="Vives C."/>
            <person name="Morata J."/>
            <person name="Symeonidi A."/>
            <person name="Hiss M."/>
            <person name="Muchero W."/>
            <person name="Kamisugi Y."/>
            <person name="Saleh O."/>
            <person name="Blanc G."/>
            <person name="Decker E.L."/>
            <person name="van Gessel N."/>
            <person name="Grimwood J."/>
            <person name="Hayes R.D."/>
            <person name="Graham S.W."/>
            <person name="Gunter L.E."/>
            <person name="McDaniel S.F."/>
            <person name="Hoernstein S.N.W."/>
            <person name="Larsson A."/>
            <person name="Li F.W."/>
            <person name="Perroud P.F."/>
            <person name="Phillips J."/>
            <person name="Ranjan P."/>
            <person name="Rokshar D.S."/>
            <person name="Rothfels C.J."/>
            <person name="Schneider L."/>
            <person name="Shu S."/>
            <person name="Stevenson D.W."/>
            <person name="Thummler F."/>
            <person name="Tillich M."/>
            <person name="Villarreal Aguilar J.C."/>
            <person name="Widiez T."/>
            <person name="Wong G.K."/>
            <person name="Wymore A."/>
            <person name="Zhang Y."/>
            <person name="Zimmer A.D."/>
            <person name="Quatrano R.S."/>
            <person name="Mayer K.F.X."/>
            <person name="Goodstein D."/>
            <person name="Casacuberta J.M."/>
            <person name="Vandepoele K."/>
            <person name="Reski R."/>
            <person name="Cuming A.C."/>
            <person name="Tuskan G.A."/>
            <person name="Maumus F."/>
            <person name="Salse J."/>
            <person name="Schmutz J."/>
            <person name="Rensing S.A."/>
        </authorList>
    </citation>
    <scope>NUCLEOTIDE SEQUENCE [LARGE SCALE GENOMIC DNA]</scope>
    <source>
        <strain evidence="26 27">cv. Gransden 2004</strain>
    </source>
</reference>
<dbReference type="GO" id="GO:0005524">
    <property type="term" value="F:ATP binding"/>
    <property type="evidence" value="ECO:0007669"/>
    <property type="project" value="UniProtKB-KW"/>
</dbReference>
<evidence type="ECO:0000256" key="2">
    <source>
        <dbReference type="ARBA" id="ARBA00001935"/>
    </source>
</evidence>
<keyword evidence="11" id="KW-0936">Ethylene signaling pathway</keyword>
<dbReference type="Gene3D" id="3.30.565.10">
    <property type="entry name" value="Histidine kinase-like ATPase, C-terminal domain"/>
    <property type="match status" value="1"/>
</dbReference>
<dbReference type="GO" id="GO:0010105">
    <property type="term" value="P:negative regulation of ethylene-activated signaling pathway"/>
    <property type="evidence" value="ECO:0007669"/>
    <property type="project" value="UniProtKB-ARBA"/>
</dbReference>
<keyword evidence="10" id="KW-0547">Nucleotide-binding</keyword>
<dbReference type="InterPro" id="IPR057518">
    <property type="entry name" value="GRDP_C"/>
</dbReference>
<sequence length="1818" mass="202466">MASDPAKTDFTHIPPSLQPESYAQVKDCSEEVRAAHGINFSVDLVLAAKRYLGLLRNIDSLPCLHGGPGVIRAIQRYEHHWLPLVADALKFDSLLNSSSRGKSLLPPIDVQWIWLCHCLNPVEYRKYCTRRYGRVIDYPVLPDVASEVSAQERCKKLWTILYPKEPFDILATLVKLPGGFGNPKQASSTKEVDGSELARELVSVVEKQSSFYYQVSKRYVWEDSFLLTAKERYKCFLHILRKFQGKVLCVPTFDIELMWHAHQQVPVSYAKDTEAIIGSVVDQADNLERGPGTKFGNSFEDTAMLWETVYGHPYEQAGTLYSDLKPVKLPAPPSSEVTGSLHVLERVPVFLPWDFRSKDLNATKYPVLTQRLVSQVCVMIKGTSNLVTPVGMKNAELFVRLKALESYKMLKLDALVAPSSEPNWQKLWILQCEAKTKGVVLELRYHADGCLRTLRKTKRIGGMRITWSELQKMPMLSQEVVWTLGKKRINSHAGTHPVQLRLGISMTPPALGSYLLKSVPDRVTDDKGQMLSSTIVRMRRNQPQSGRWVSRTVLNHAGKENFVIRIRAAKGIWKKNGDRPVGVDWDDRIINVHEGGWNYVASGIGIASGRHLHGCGRVLKLAFNRTTEKIIGTAKPKAHELEEYKLSWALSTGDTLVVSRPMGALDWERHLEFFLKTPDANAGLARLVNGRKLQYEVPGATSEEEDGFVTLIRYSSQCPLGRATALFNFKVSIMEVVPEEDVLLVLLLCTATLRSIADFGGLTAGNVYTRRRAREKRPGLKDWGSVVLENGSKQSPLTSWHTKCAEFSDDDTEDGENLPGRVAADWGGEESLPASLPGSLPGSRRIRYLPPAAGVNRLLVFGDCSQSPDVTYQDTDFEIGLLLVLTESEYYERTVHSTSTITTLLDIAVKDGEEQRAYQPLEVAKVCGRLYLEGMLAAEQVLAMKLMLPQGAMAVIRRRFFVGSVVGEERYAGSTQWPVLENHASAKYCVEPCTTMVLEASAQCHSCLLAHPMIPQYMQMIYWQLISDVLIALAYFSIPVELLYFIYKAQVFPYKWVVAEFGAFIVLCGLTHLINVWTFEASAADATQTMTFFKVATAFVSCATAVTLSWVIPEVLGVKKHELYLVGKTAELDKEVGVMKKKEETGKYVRMLTSEIRSSLNRHTILKTTLVELAQTLKLNNCNIWMPTADGNTFQLNHELEVDRVVTPSRVAHRAVPRSDSGVLHVLNQQGAHILPPDSLLGRHNCPETEDVIWEDRVVAVRLPYMCTSNYKEAKETDLANGHFDAGSSSYALLVLVLPCDPERKWQNDALDLVTAVASQVAVALSHATVLEESMNARDQLLSQNLALQIARMEAEEAVAARNDFLAVMNHEMRTPMHSLIALTSILLKTELNDDQHAMIETMSKSSGLLSSLINDILDFSRLEIGGLALDVNVFKLPNLMREVENIVRPLAASKRISLIFLVPRDLPEDVLGDCNRILQVMLNVIGNAIKFTLEGDVRVSVYMGDKVGSGPVMSTGSADQPLTPKQASEYRFLHVDVKDTGIGIKAMDVPRLFNKFVQADSSTTRNFGGTGLGLAISRKFVELMGGSIWLESEGLGKGTTCKMHISIGICDLNVKRMRNSPRVDKAALVLLTDLKVMVVDDNPINRIVTRRLLDTIGCKSTVLESGQKCLDVLSEKGPAAFHIILLDLCMPEMDGFTVATEILRRYGKTRRPVISALTANSDTKTRERCFATGMDYVLMKPISLELLKSELVKLLDFHEELDVPPQLDSKITDEAVLAPSDYSSVTLPQPDHTETSSSAPQLLMPPIRELHYKNDDS</sequence>
<protein>
    <recommendedName>
        <fullName evidence="5">histidine kinase</fullName>
        <ecNumber evidence="5">2.7.13.3</ecNumber>
    </recommendedName>
</protein>
<evidence type="ECO:0000256" key="16">
    <source>
        <dbReference type="ARBA" id="ARBA00023008"/>
    </source>
</evidence>
<keyword evidence="8 23" id="KW-0812">Transmembrane</keyword>
<dbReference type="Gene3D" id="1.10.287.130">
    <property type="match status" value="1"/>
</dbReference>
<keyword evidence="27" id="KW-1185">Reference proteome</keyword>
<reference evidence="26" key="3">
    <citation type="submission" date="2020-12" db="UniProtKB">
        <authorList>
            <consortium name="EnsemblPlants"/>
        </authorList>
    </citation>
    <scope>IDENTIFICATION</scope>
</reference>
<feature type="modified residue" description="4-aspartylphosphate" evidence="21">
    <location>
        <position position="1688"/>
    </location>
</feature>
<keyword evidence="7" id="KW-0808">Transferase</keyword>
<dbReference type="InterPro" id="IPR011006">
    <property type="entry name" value="CheY-like_superfamily"/>
</dbReference>